<dbReference type="GO" id="GO:0033550">
    <property type="term" value="F:MAP kinase tyrosine phosphatase activity"/>
    <property type="evidence" value="ECO:0007669"/>
    <property type="project" value="TreeGrafter"/>
</dbReference>
<dbReference type="Gene3D" id="3.90.190.10">
    <property type="entry name" value="Protein tyrosine phosphatase superfamily"/>
    <property type="match status" value="1"/>
</dbReference>
<evidence type="ECO:0000256" key="4">
    <source>
        <dbReference type="ARBA" id="ARBA00022912"/>
    </source>
</evidence>
<dbReference type="InterPro" id="IPR020422">
    <property type="entry name" value="TYR_PHOSPHATASE_DUAL_dom"/>
</dbReference>
<evidence type="ECO:0000256" key="3">
    <source>
        <dbReference type="ARBA" id="ARBA00022801"/>
    </source>
</evidence>
<dbReference type="PANTHER" id="PTHR10159">
    <property type="entry name" value="DUAL SPECIFICITY PROTEIN PHOSPHATASE"/>
    <property type="match status" value="1"/>
</dbReference>
<evidence type="ECO:0000313" key="10">
    <source>
        <dbReference type="Proteomes" id="UP000728185"/>
    </source>
</evidence>
<feature type="domain" description="Tyrosine-protein phosphatase" evidence="6">
    <location>
        <begin position="352"/>
        <end position="493"/>
    </location>
</feature>
<proteinExistence type="inferred from homology"/>
<feature type="region of interest" description="Disordered" evidence="5">
    <location>
        <begin position="255"/>
        <end position="277"/>
    </location>
</feature>
<name>A0A8E0VI56_9TREM</name>
<dbReference type="PROSITE" id="PS50054">
    <property type="entry name" value="TYR_PHOSPHATASE_DUAL"/>
    <property type="match status" value="1"/>
</dbReference>
<dbReference type="InterPro" id="IPR016130">
    <property type="entry name" value="Tyr_Pase_AS"/>
</dbReference>
<dbReference type="Gene3D" id="3.40.250.10">
    <property type="entry name" value="Rhodanese-like domain"/>
    <property type="match status" value="1"/>
</dbReference>
<dbReference type="InterPro" id="IPR000387">
    <property type="entry name" value="Tyr_Pase_dom"/>
</dbReference>
<accession>A0A8E0VI56</accession>
<keyword evidence="3" id="KW-0378">Hydrolase</keyword>
<dbReference type="OrthoDB" id="426001at2759"/>
<dbReference type="GO" id="GO:0005737">
    <property type="term" value="C:cytoplasm"/>
    <property type="evidence" value="ECO:0007669"/>
    <property type="project" value="TreeGrafter"/>
</dbReference>
<keyword evidence="10" id="KW-1185">Reference proteome</keyword>
<evidence type="ECO:0000259" key="6">
    <source>
        <dbReference type="PROSITE" id="PS50054"/>
    </source>
</evidence>
<dbReference type="EMBL" id="LUCM01007646">
    <property type="protein sequence ID" value="KAA0189599.1"/>
    <property type="molecule type" value="Genomic_DNA"/>
</dbReference>
<dbReference type="SUPFAM" id="SSF52821">
    <property type="entry name" value="Rhodanese/Cell cycle control phosphatase"/>
    <property type="match status" value="1"/>
</dbReference>
<sequence length="554" mass="60627">MATCGPSRSAAPELRGRLSLSLTPLSRIPTRNRYASVWSSGPLRAGPVPSSAPGWRDPFTSDVCGLDQPPRKRLRTDLISADTAVTDVYSQAGTYKSSEPPLISCDELANLLSTSSNCDPGRCNPTPIVLDLRSLATQMIFRIKHAVGMPCESRFKMRLVLPHLDAYLHKTVTDVCPRCKCNLHDNKQLVVIYTETGFEHSTLWHSLQSHLTQTHAVDARLLKGGFNEFRRTYSELCEKTLGRIGSPPIVSLGRNVHSASTPSTTGPSAVDSSIDHSSGFRPGSSSTGFSSFLLPGLTFSFEPNRGATGGSLCQPSDFPRYLVSPISARAPPEFFFPTEDDSGTPKDVFRIKASRILPFLYLGNEMDCSSEQFLNSCRIRSVLNVTNKVPFLDETRFRCCRLPAIDMQTQDLRPLFTSAFDFIEKSRQAGDSVLVHCQAGISRSPALVIAYLMAHSGLSLRDAYRWVKSKRSVISPNFAFLGQLCDFEADLVAGRVPRKPDALDGLISLPEELSVADDFFSLSSFPNTPVHASVAKSLEDVTELPISQVASTGQ</sequence>
<comment type="similarity">
    <text evidence="1">Belongs to the protein-tyrosine phosphatase family. Non-receptor class dual specificity subfamily.</text>
</comment>
<evidence type="ECO:0000256" key="1">
    <source>
        <dbReference type="ARBA" id="ARBA00008601"/>
    </source>
</evidence>
<evidence type="ECO:0000256" key="5">
    <source>
        <dbReference type="SAM" id="MobiDB-lite"/>
    </source>
</evidence>
<dbReference type="InterPro" id="IPR036873">
    <property type="entry name" value="Rhodanese-like_dom_sf"/>
</dbReference>
<feature type="domain" description="Rhodanese" evidence="8">
    <location>
        <begin position="123"/>
        <end position="238"/>
    </location>
</feature>
<dbReference type="AlphaFoldDB" id="A0A8E0VI56"/>
<dbReference type="PANTHER" id="PTHR10159:SF519">
    <property type="entry name" value="DUAL SPECIFICITY PROTEIN PHOSPHATASE MPK3"/>
    <property type="match status" value="1"/>
</dbReference>
<dbReference type="PROSITE" id="PS00383">
    <property type="entry name" value="TYR_PHOSPHATASE_1"/>
    <property type="match status" value="1"/>
</dbReference>
<gene>
    <name evidence="9" type="ORF">FBUS_10158</name>
</gene>
<dbReference type="PROSITE" id="PS50206">
    <property type="entry name" value="RHODANESE_3"/>
    <property type="match status" value="1"/>
</dbReference>
<dbReference type="InterPro" id="IPR029021">
    <property type="entry name" value="Prot-tyrosine_phosphatase-like"/>
</dbReference>
<dbReference type="GO" id="GO:0008330">
    <property type="term" value="F:protein tyrosine/threonine phosphatase activity"/>
    <property type="evidence" value="ECO:0007669"/>
    <property type="project" value="TreeGrafter"/>
</dbReference>
<feature type="compositionally biased region" description="Low complexity" evidence="5">
    <location>
        <begin position="258"/>
        <end position="269"/>
    </location>
</feature>
<dbReference type="InterPro" id="IPR001763">
    <property type="entry name" value="Rhodanese-like_dom"/>
</dbReference>
<comment type="caution">
    <text evidence="9">The sequence shown here is derived from an EMBL/GenBank/DDBJ whole genome shotgun (WGS) entry which is preliminary data.</text>
</comment>
<reference evidence="9" key="1">
    <citation type="submission" date="2019-05" db="EMBL/GenBank/DDBJ databases">
        <title>Annotation for the trematode Fasciolopsis buski.</title>
        <authorList>
            <person name="Choi Y.-J."/>
        </authorList>
    </citation>
    <scope>NUCLEOTIDE SEQUENCE</scope>
    <source>
        <strain evidence="9">HT</strain>
        <tissue evidence="9">Whole worm</tissue>
    </source>
</reference>
<dbReference type="SUPFAM" id="SSF52799">
    <property type="entry name" value="(Phosphotyrosine protein) phosphatases II"/>
    <property type="match status" value="1"/>
</dbReference>
<dbReference type="SMART" id="SM00195">
    <property type="entry name" value="DSPc"/>
    <property type="match status" value="1"/>
</dbReference>
<evidence type="ECO:0000259" key="7">
    <source>
        <dbReference type="PROSITE" id="PS50056"/>
    </source>
</evidence>
<dbReference type="Pfam" id="PF00782">
    <property type="entry name" value="DSPc"/>
    <property type="match status" value="1"/>
</dbReference>
<dbReference type="Proteomes" id="UP000728185">
    <property type="component" value="Unassembled WGS sequence"/>
</dbReference>
<protein>
    <recommendedName>
        <fullName evidence="2">protein-tyrosine-phosphatase</fullName>
        <ecNumber evidence="2">3.1.3.48</ecNumber>
    </recommendedName>
</protein>
<dbReference type="GO" id="GO:0043409">
    <property type="term" value="P:negative regulation of MAPK cascade"/>
    <property type="evidence" value="ECO:0007669"/>
    <property type="project" value="TreeGrafter"/>
</dbReference>
<evidence type="ECO:0000256" key="2">
    <source>
        <dbReference type="ARBA" id="ARBA00013064"/>
    </source>
</evidence>
<dbReference type="PROSITE" id="PS50056">
    <property type="entry name" value="TYR_PHOSPHATASE_2"/>
    <property type="match status" value="1"/>
</dbReference>
<organism evidence="9 10">
    <name type="scientific">Fasciolopsis buskii</name>
    <dbReference type="NCBI Taxonomy" id="27845"/>
    <lineage>
        <taxon>Eukaryota</taxon>
        <taxon>Metazoa</taxon>
        <taxon>Spiralia</taxon>
        <taxon>Lophotrochozoa</taxon>
        <taxon>Platyhelminthes</taxon>
        <taxon>Trematoda</taxon>
        <taxon>Digenea</taxon>
        <taxon>Plagiorchiida</taxon>
        <taxon>Echinostomata</taxon>
        <taxon>Echinostomatoidea</taxon>
        <taxon>Fasciolidae</taxon>
        <taxon>Fasciolopsis</taxon>
    </lineage>
</organism>
<dbReference type="GO" id="GO:0017017">
    <property type="term" value="F:MAP kinase tyrosine/serine/threonine phosphatase activity"/>
    <property type="evidence" value="ECO:0007669"/>
    <property type="project" value="TreeGrafter"/>
</dbReference>
<evidence type="ECO:0000259" key="8">
    <source>
        <dbReference type="PROSITE" id="PS50206"/>
    </source>
</evidence>
<feature type="domain" description="Tyrosine specific protein phosphatases" evidence="7">
    <location>
        <begin position="414"/>
        <end position="471"/>
    </location>
</feature>
<keyword evidence="4" id="KW-0904">Protein phosphatase</keyword>
<evidence type="ECO:0000313" key="9">
    <source>
        <dbReference type="EMBL" id="KAA0189599.1"/>
    </source>
</evidence>
<dbReference type="InterPro" id="IPR000340">
    <property type="entry name" value="Dual-sp_phosphatase_cat-dom"/>
</dbReference>
<dbReference type="EC" id="3.1.3.48" evidence="2"/>